<dbReference type="Proteomes" id="UP000053841">
    <property type="component" value="Unassembled WGS sequence"/>
</dbReference>
<dbReference type="RefSeq" id="XP_007710163.1">
    <property type="nucleotide sequence ID" value="XM_007711973.1"/>
</dbReference>
<dbReference type="AlphaFoldDB" id="W6YVS9"/>
<name>W6YVS9_COCC2</name>
<reference evidence="1 2" key="1">
    <citation type="journal article" date="2013" name="PLoS Genet.">
        <title>Comparative genome structure, secondary metabolite, and effector coding capacity across Cochliobolus pathogens.</title>
        <authorList>
            <person name="Condon B.J."/>
            <person name="Leng Y."/>
            <person name="Wu D."/>
            <person name="Bushley K.E."/>
            <person name="Ohm R.A."/>
            <person name="Otillar R."/>
            <person name="Martin J."/>
            <person name="Schackwitz W."/>
            <person name="Grimwood J."/>
            <person name="MohdZainudin N."/>
            <person name="Xue C."/>
            <person name="Wang R."/>
            <person name="Manning V.A."/>
            <person name="Dhillon B."/>
            <person name="Tu Z.J."/>
            <person name="Steffenson B.J."/>
            <person name="Salamov A."/>
            <person name="Sun H."/>
            <person name="Lowry S."/>
            <person name="LaButti K."/>
            <person name="Han J."/>
            <person name="Copeland A."/>
            <person name="Lindquist E."/>
            <person name="Barry K."/>
            <person name="Schmutz J."/>
            <person name="Baker S.E."/>
            <person name="Ciuffetti L.M."/>
            <person name="Grigoriev I.V."/>
            <person name="Zhong S."/>
            <person name="Turgeon B.G."/>
        </authorList>
    </citation>
    <scope>NUCLEOTIDE SEQUENCE [LARGE SCALE GENOMIC DNA]</scope>
    <source>
        <strain evidence="1 2">26-R-13</strain>
    </source>
</reference>
<feature type="non-terminal residue" evidence="1">
    <location>
        <position position="1"/>
    </location>
</feature>
<dbReference type="KEGG" id="bze:COCCADRAFT_47334"/>
<evidence type="ECO:0000313" key="2">
    <source>
        <dbReference type="Proteomes" id="UP000053841"/>
    </source>
</evidence>
<keyword evidence="2" id="KW-1185">Reference proteome</keyword>
<feature type="non-terminal residue" evidence="1">
    <location>
        <position position="66"/>
    </location>
</feature>
<sequence length="66" mass="7193">QTRDIIVADYLKAQWHNSSDILSVLLIFGPDIVQRAVAQLAGRIVTPVAFSFGWVAYAASALLSTF</sequence>
<dbReference type="EMBL" id="KI964573">
    <property type="protein sequence ID" value="EUC35596.1"/>
    <property type="molecule type" value="Genomic_DNA"/>
</dbReference>
<evidence type="ECO:0000313" key="1">
    <source>
        <dbReference type="EMBL" id="EUC35596.1"/>
    </source>
</evidence>
<dbReference type="OrthoDB" id="1937642at2759"/>
<protein>
    <submittedName>
        <fullName evidence="1">Uncharacterized protein</fullName>
    </submittedName>
</protein>
<dbReference type="GeneID" id="19149889"/>
<accession>W6YVS9</accession>
<organism evidence="1 2">
    <name type="scientific">Cochliobolus carbonum (strain 26-R-13)</name>
    <name type="common">Maize leaf spot fungus</name>
    <name type="synonym">Bipolaris zeicola</name>
    <dbReference type="NCBI Taxonomy" id="930089"/>
    <lineage>
        <taxon>Eukaryota</taxon>
        <taxon>Fungi</taxon>
        <taxon>Dikarya</taxon>
        <taxon>Ascomycota</taxon>
        <taxon>Pezizomycotina</taxon>
        <taxon>Dothideomycetes</taxon>
        <taxon>Pleosporomycetidae</taxon>
        <taxon>Pleosporales</taxon>
        <taxon>Pleosporineae</taxon>
        <taxon>Pleosporaceae</taxon>
        <taxon>Bipolaris</taxon>
    </lineage>
</organism>
<dbReference type="HOGENOM" id="CLU_206226_0_0_1"/>
<gene>
    <name evidence="1" type="ORF">COCCADRAFT_47334</name>
</gene>
<proteinExistence type="predicted"/>